<dbReference type="KEGG" id="rrz:CS378_05350"/>
<dbReference type="AlphaFoldDB" id="A0A098BTJ8"/>
<accession>A0A098BTJ8</accession>
<evidence type="ECO:0000313" key="2">
    <source>
        <dbReference type="Proteomes" id="UP000042997"/>
    </source>
</evidence>
<organism evidence="1 2">
    <name type="scientific">Rhodococcus ruber</name>
    <dbReference type="NCBI Taxonomy" id="1830"/>
    <lineage>
        <taxon>Bacteria</taxon>
        <taxon>Bacillati</taxon>
        <taxon>Actinomycetota</taxon>
        <taxon>Actinomycetes</taxon>
        <taxon>Mycobacteriales</taxon>
        <taxon>Nocardiaceae</taxon>
        <taxon>Rhodococcus</taxon>
    </lineage>
</organism>
<reference evidence="1 2" key="1">
    <citation type="journal article" date="2014" name="Genome Announc.">
        <title>Draft Genome Sequence of Propane- and Butane-Oxidizing Actinobacterium Rhodococcus ruber IEGM 231.</title>
        <authorList>
            <person name="Ivshina I.B."/>
            <person name="Kuyukina M.S."/>
            <person name="Krivoruchko A.V."/>
            <person name="Barbe V."/>
            <person name="Fischer C."/>
        </authorList>
    </citation>
    <scope>NUCLEOTIDE SEQUENCE [LARGE SCALE GENOMIC DNA]</scope>
</reference>
<dbReference type="EMBL" id="CCSD01000108">
    <property type="protein sequence ID" value="CDZ92069.1"/>
    <property type="molecule type" value="Genomic_DNA"/>
</dbReference>
<name>A0A098BTJ8_9NOCA</name>
<proteinExistence type="predicted"/>
<sequence>MRTTLPAALCAAAATLLLGSGLAAAQPAPDVVGLSEQQAIALLDAEGIPYRITNRAGNLSGDCRVTEQRDRGYRTEVDYVYDHDDDEFDRVERQVWLGVGLVVVCR</sequence>
<dbReference type="OrthoDB" id="4484178at2"/>
<gene>
    <name evidence="1" type="ORF">RHRU231_920007</name>
</gene>
<evidence type="ECO:0000313" key="1">
    <source>
        <dbReference type="EMBL" id="CDZ92069.1"/>
    </source>
</evidence>
<dbReference type="eggNOG" id="ENOG5031WG4">
    <property type="taxonomic scope" value="Bacteria"/>
</dbReference>
<dbReference type="Proteomes" id="UP000042997">
    <property type="component" value="Unassembled WGS sequence"/>
</dbReference>
<protein>
    <submittedName>
        <fullName evidence="1">Uncharacterized protein</fullName>
    </submittedName>
</protein>
<dbReference type="RefSeq" id="WP_010594315.1">
    <property type="nucleotide sequence ID" value="NZ_CP023714.1"/>
</dbReference>